<comment type="caution">
    <text evidence="2">The sequence shown here is derived from an EMBL/GenBank/DDBJ whole genome shotgun (WGS) entry which is preliminary data.</text>
</comment>
<gene>
    <name evidence="2" type="ORF">ACFQBT_16065</name>
</gene>
<evidence type="ECO:0000313" key="3">
    <source>
        <dbReference type="Proteomes" id="UP001596356"/>
    </source>
</evidence>
<dbReference type="SUPFAM" id="SSF54427">
    <property type="entry name" value="NTF2-like"/>
    <property type="match status" value="1"/>
</dbReference>
<sequence>MSANHPAAIQAWHALVRDPDKGRLRSLLADDVVFRSPAVHTPQAGVDLTQAYLWAAVQVLGPTLTYRHEWYDDRSAVLRFSATVDGLEIDGVDIITWNDDDLITEFTVMTRPFKGLQALIQAMGAALSR</sequence>
<dbReference type="InterPro" id="IPR032710">
    <property type="entry name" value="NTF2-like_dom_sf"/>
</dbReference>
<name>A0ABW2AW57_9MICO</name>
<keyword evidence="3" id="KW-1185">Reference proteome</keyword>
<organism evidence="2 3">
    <name type="scientific">Branchiibius cervicis</name>
    <dbReference type="NCBI Taxonomy" id="908252"/>
    <lineage>
        <taxon>Bacteria</taxon>
        <taxon>Bacillati</taxon>
        <taxon>Actinomycetota</taxon>
        <taxon>Actinomycetes</taxon>
        <taxon>Micrococcales</taxon>
        <taxon>Dermacoccaceae</taxon>
        <taxon>Branchiibius</taxon>
    </lineage>
</organism>
<feature type="domain" description="SnoaL-like" evidence="1">
    <location>
        <begin position="9"/>
        <end position="105"/>
    </location>
</feature>
<dbReference type="RefSeq" id="WP_377824210.1">
    <property type="nucleotide sequence ID" value="NZ_JBHSWJ010000002.1"/>
</dbReference>
<dbReference type="InterPro" id="IPR037401">
    <property type="entry name" value="SnoaL-like"/>
</dbReference>
<proteinExistence type="predicted"/>
<dbReference type="Gene3D" id="3.10.450.50">
    <property type="match status" value="1"/>
</dbReference>
<dbReference type="EMBL" id="JBHSWJ010000002">
    <property type="protein sequence ID" value="MFC6715244.1"/>
    <property type="molecule type" value="Genomic_DNA"/>
</dbReference>
<reference evidence="3" key="1">
    <citation type="journal article" date="2019" name="Int. J. Syst. Evol. Microbiol.">
        <title>The Global Catalogue of Microorganisms (GCM) 10K type strain sequencing project: providing services to taxonomists for standard genome sequencing and annotation.</title>
        <authorList>
            <consortium name="The Broad Institute Genomics Platform"/>
            <consortium name="The Broad Institute Genome Sequencing Center for Infectious Disease"/>
            <person name="Wu L."/>
            <person name="Ma J."/>
        </authorList>
    </citation>
    <scope>NUCLEOTIDE SEQUENCE [LARGE SCALE GENOMIC DNA]</scope>
    <source>
        <strain evidence="3">NBRC 106593</strain>
    </source>
</reference>
<dbReference type="Proteomes" id="UP001596356">
    <property type="component" value="Unassembled WGS sequence"/>
</dbReference>
<dbReference type="Pfam" id="PF12680">
    <property type="entry name" value="SnoaL_2"/>
    <property type="match status" value="1"/>
</dbReference>
<accession>A0ABW2AW57</accession>
<evidence type="ECO:0000259" key="1">
    <source>
        <dbReference type="Pfam" id="PF12680"/>
    </source>
</evidence>
<protein>
    <submittedName>
        <fullName evidence="2">Nuclear transport factor 2 family protein</fullName>
    </submittedName>
</protein>
<evidence type="ECO:0000313" key="2">
    <source>
        <dbReference type="EMBL" id="MFC6715244.1"/>
    </source>
</evidence>